<keyword evidence="1" id="KW-0812">Transmembrane</keyword>
<evidence type="ECO:0000313" key="3">
    <source>
        <dbReference type="EMBL" id="SLK12382.1"/>
    </source>
</evidence>
<keyword evidence="1" id="KW-1133">Transmembrane helix</keyword>
<dbReference type="RefSeq" id="WP_079732047.1">
    <property type="nucleotide sequence ID" value="NZ_FVZE01000019.1"/>
</dbReference>
<dbReference type="InterPro" id="IPR012495">
    <property type="entry name" value="TadE-like_dom"/>
</dbReference>
<keyword evidence="4" id="KW-1185">Reference proteome</keyword>
<proteinExistence type="predicted"/>
<gene>
    <name evidence="3" type="ORF">SAMN06295987_1192</name>
</gene>
<name>A0A1U6IWM6_9SPHN</name>
<evidence type="ECO:0000256" key="1">
    <source>
        <dbReference type="SAM" id="Phobius"/>
    </source>
</evidence>
<reference evidence="4" key="1">
    <citation type="submission" date="2017-02" db="EMBL/GenBank/DDBJ databases">
        <authorList>
            <person name="Varghese N."/>
            <person name="Submissions S."/>
        </authorList>
    </citation>
    <scope>NUCLEOTIDE SEQUENCE [LARGE SCALE GENOMIC DNA]</scope>
    <source>
        <strain evidence="4">SM117</strain>
    </source>
</reference>
<evidence type="ECO:0000259" key="2">
    <source>
        <dbReference type="Pfam" id="PF07811"/>
    </source>
</evidence>
<accession>A0A1U6IWM6</accession>
<feature type="domain" description="TadE-like" evidence="2">
    <location>
        <begin position="14"/>
        <end position="55"/>
    </location>
</feature>
<protein>
    <submittedName>
        <fullName evidence="3">TadE-like protein</fullName>
    </submittedName>
</protein>
<evidence type="ECO:0000313" key="4">
    <source>
        <dbReference type="Proteomes" id="UP000190989"/>
    </source>
</evidence>
<sequence>MAGLLRGVQRDEGGVATIEFGIWVTAFFLVIMGVLDFASFYMERSRVNEALSAAATKSFADRENVDFGALPGYVRNFAEMPALGVTASCNGVAGACTNLNRTCACLKNDGTYRAGTCGDTCTGAGMTSGSTAGYYVTLSANHRFSPILLPGGLLKGMSSGQSVTVRVQ</sequence>
<organism evidence="3 4">
    <name type="scientific">Novosphingobium mathurense</name>
    <dbReference type="NCBI Taxonomy" id="428990"/>
    <lineage>
        <taxon>Bacteria</taxon>
        <taxon>Pseudomonadati</taxon>
        <taxon>Pseudomonadota</taxon>
        <taxon>Alphaproteobacteria</taxon>
        <taxon>Sphingomonadales</taxon>
        <taxon>Sphingomonadaceae</taxon>
        <taxon>Novosphingobium</taxon>
    </lineage>
</organism>
<feature type="transmembrane region" description="Helical" evidence="1">
    <location>
        <begin position="20"/>
        <end position="42"/>
    </location>
</feature>
<dbReference type="Proteomes" id="UP000190989">
    <property type="component" value="Unassembled WGS sequence"/>
</dbReference>
<dbReference type="STRING" id="428990.SAMN06295987_1192"/>
<dbReference type="AlphaFoldDB" id="A0A1U6IWM6"/>
<dbReference type="EMBL" id="FVZE01000019">
    <property type="protein sequence ID" value="SLK12382.1"/>
    <property type="molecule type" value="Genomic_DNA"/>
</dbReference>
<keyword evidence="1" id="KW-0472">Membrane</keyword>
<dbReference type="Pfam" id="PF07811">
    <property type="entry name" value="TadE"/>
    <property type="match status" value="1"/>
</dbReference>